<evidence type="ECO:0000259" key="1">
    <source>
        <dbReference type="Pfam" id="PF13383"/>
    </source>
</evidence>
<dbReference type="PANTHER" id="PTHR32026">
    <property type="entry name" value="METHYLTRANSFERASE-LIKE PROTEIN 24"/>
    <property type="match status" value="1"/>
</dbReference>
<comment type="caution">
    <text evidence="2">The sequence shown here is derived from an EMBL/GenBank/DDBJ whole genome shotgun (WGS) entry which is preliminary data.</text>
</comment>
<sequence length="80" mass="9095">YINRLQILCKDVIRIGSLTDGGKEICVDKPYRPRAPCIVYSFGINFQFDFDEAVVNLFGCDVFANDPRGTYEDPWLETGV</sequence>
<dbReference type="EMBL" id="JAIWYP010000001">
    <property type="protein sequence ID" value="KAH3882857.1"/>
    <property type="molecule type" value="Genomic_DNA"/>
</dbReference>
<name>A0A9D4RY37_DREPO</name>
<feature type="domain" description="Methyltransferase" evidence="1">
    <location>
        <begin position="7"/>
        <end position="71"/>
    </location>
</feature>
<dbReference type="InterPro" id="IPR025714">
    <property type="entry name" value="Methyltranfer_dom"/>
</dbReference>
<dbReference type="AlphaFoldDB" id="A0A9D4RY37"/>
<gene>
    <name evidence="2" type="ORF">DPMN_006803</name>
</gene>
<dbReference type="Proteomes" id="UP000828390">
    <property type="component" value="Unassembled WGS sequence"/>
</dbReference>
<reference evidence="2" key="1">
    <citation type="journal article" date="2019" name="bioRxiv">
        <title>The Genome of the Zebra Mussel, Dreissena polymorpha: A Resource for Invasive Species Research.</title>
        <authorList>
            <person name="McCartney M.A."/>
            <person name="Auch B."/>
            <person name="Kono T."/>
            <person name="Mallez S."/>
            <person name="Zhang Y."/>
            <person name="Obille A."/>
            <person name="Becker A."/>
            <person name="Abrahante J.E."/>
            <person name="Garbe J."/>
            <person name="Badalamenti J.P."/>
            <person name="Herman A."/>
            <person name="Mangelson H."/>
            <person name="Liachko I."/>
            <person name="Sullivan S."/>
            <person name="Sone E.D."/>
            <person name="Koren S."/>
            <person name="Silverstein K.A.T."/>
            <person name="Beckman K.B."/>
            <person name="Gohl D.M."/>
        </authorList>
    </citation>
    <scope>NUCLEOTIDE SEQUENCE</scope>
    <source>
        <strain evidence="2">Duluth1</strain>
        <tissue evidence="2">Whole animal</tissue>
    </source>
</reference>
<proteinExistence type="predicted"/>
<reference evidence="2" key="2">
    <citation type="submission" date="2020-11" db="EMBL/GenBank/DDBJ databases">
        <authorList>
            <person name="McCartney M.A."/>
            <person name="Auch B."/>
            <person name="Kono T."/>
            <person name="Mallez S."/>
            <person name="Becker A."/>
            <person name="Gohl D.M."/>
            <person name="Silverstein K.A.T."/>
            <person name="Koren S."/>
            <person name="Bechman K.B."/>
            <person name="Herman A."/>
            <person name="Abrahante J.E."/>
            <person name="Garbe J."/>
        </authorList>
    </citation>
    <scope>NUCLEOTIDE SEQUENCE</scope>
    <source>
        <strain evidence="2">Duluth1</strain>
        <tissue evidence="2">Whole animal</tissue>
    </source>
</reference>
<accession>A0A9D4RY37</accession>
<evidence type="ECO:0000313" key="2">
    <source>
        <dbReference type="EMBL" id="KAH3882857.1"/>
    </source>
</evidence>
<feature type="non-terminal residue" evidence="2">
    <location>
        <position position="80"/>
    </location>
</feature>
<keyword evidence="3" id="KW-1185">Reference proteome</keyword>
<dbReference type="Pfam" id="PF13383">
    <property type="entry name" value="Methyltransf_22"/>
    <property type="match status" value="1"/>
</dbReference>
<evidence type="ECO:0000313" key="3">
    <source>
        <dbReference type="Proteomes" id="UP000828390"/>
    </source>
</evidence>
<dbReference type="PANTHER" id="PTHR32026:SF10">
    <property type="entry name" value="METHYLTRANSFERASE-LIKE PROTEIN 24-RELATED"/>
    <property type="match status" value="1"/>
</dbReference>
<dbReference type="InterPro" id="IPR026913">
    <property type="entry name" value="METTL24"/>
</dbReference>
<protein>
    <recommendedName>
        <fullName evidence="1">Methyltransferase domain-containing protein</fullName>
    </recommendedName>
</protein>
<organism evidence="2 3">
    <name type="scientific">Dreissena polymorpha</name>
    <name type="common">Zebra mussel</name>
    <name type="synonym">Mytilus polymorpha</name>
    <dbReference type="NCBI Taxonomy" id="45954"/>
    <lineage>
        <taxon>Eukaryota</taxon>
        <taxon>Metazoa</taxon>
        <taxon>Spiralia</taxon>
        <taxon>Lophotrochozoa</taxon>
        <taxon>Mollusca</taxon>
        <taxon>Bivalvia</taxon>
        <taxon>Autobranchia</taxon>
        <taxon>Heteroconchia</taxon>
        <taxon>Euheterodonta</taxon>
        <taxon>Imparidentia</taxon>
        <taxon>Neoheterodontei</taxon>
        <taxon>Myida</taxon>
        <taxon>Dreissenoidea</taxon>
        <taxon>Dreissenidae</taxon>
        <taxon>Dreissena</taxon>
    </lineage>
</organism>